<dbReference type="GO" id="GO:0005654">
    <property type="term" value="C:nucleoplasm"/>
    <property type="evidence" value="ECO:0007669"/>
    <property type="project" value="TreeGrafter"/>
</dbReference>
<feature type="domain" description="PLA2c" evidence="5">
    <location>
        <begin position="1"/>
        <end position="512"/>
    </location>
</feature>
<name>A0A8C6LQ04_NOTFU</name>
<dbReference type="GO" id="GO:0005509">
    <property type="term" value="F:calcium ion binding"/>
    <property type="evidence" value="ECO:0007669"/>
    <property type="project" value="TreeGrafter"/>
</dbReference>
<sequence>CNDLFSSSMVLRMSVSLLLDVVLPGQKLPDIKVKMFCTIQDSVPHVALLASGGGQRAAVGLVGTLHQMKEDHLLDTLLYIGGRWQRIASSIRCVAQLFQKPPPLPPAVVRRPVESRQVFVRGTWQKQRDPKKVKTSEVWEHFQLNQAKTCNVCRSDLLDLRNLSHDAVGEATNPYPIYCAVEKRKWFELTPHEAGFTELGLFVHTSLLDSKFQRGDLLEKKPAMDMVRLQGALCNEFQNFFLHKIQEIRTSFSYSGWVTCVEPHCPPSFSCFAHVTHSSLVDLILTMKPSGSPEDSLPPRLLRDVLPAVPPAVLDIVNSSFSSGVFPAGFKNAVVQPLLNKPGLDQSDCASYHAGMLINVAYPSFLGDKRDIDLIIAQEYSAGNMFETLTLARDYADEVMKPFPEIDETILKDRDFPKDFYVFEGKGKEPTIVYMPLFNRRNCKDEEDFKAKREEFSTFQLPFSQDKIQSLLEIAKANIRNNREALLEEMRKAALRRQSKRLGGWSECGRGG</sequence>
<protein>
    <recommendedName>
        <fullName evidence="5">PLA2c domain-containing protein</fullName>
    </recommendedName>
</protein>
<evidence type="ECO:0000259" key="5">
    <source>
        <dbReference type="PROSITE" id="PS51210"/>
    </source>
</evidence>
<feature type="signal peptide" evidence="4">
    <location>
        <begin position="1"/>
        <end position="24"/>
    </location>
</feature>
<evidence type="ECO:0000313" key="6">
    <source>
        <dbReference type="Ensembl" id="ENSNFUP00015020966.1"/>
    </source>
</evidence>
<evidence type="ECO:0000256" key="3">
    <source>
        <dbReference type="PROSITE-ProRule" id="PRU00555"/>
    </source>
</evidence>
<accession>A0A8C6LQ04</accession>
<reference evidence="6" key="3">
    <citation type="submission" date="2025-09" db="UniProtKB">
        <authorList>
            <consortium name="Ensembl"/>
        </authorList>
    </citation>
    <scope>IDENTIFICATION</scope>
</reference>
<dbReference type="GO" id="GO:0046475">
    <property type="term" value="P:glycerophospholipid catabolic process"/>
    <property type="evidence" value="ECO:0007669"/>
    <property type="project" value="TreeGrafter"/>
</dbReference>
<dbReference type="GO" id="GO:0047498">
    <property type="term" value="F:calcium-dependent phospholipase A2 activity"/>
    <property type="evidence" value="ECO:0007669"/>
    <property type="project" value="TreeGrafter"/>
</dbReference>
<keyword evidence="7" id="KW-1185">Reference proteome</keyword>
<dbReference type="InterPro" id="IPR002642">
    <property type="entry name" value="LysoPLipase_cat_dom"/>
</dbReference>
<dbReference type="Ensembl" id="ENSNFUT00015021960.1">
    <property type="protein sequence ID" value="ENSNFUP00015020966.1"/>
    <property type="gene ID" value="ENSNFUG00015010158.1"/>
</dbReference>
<proteinExistence type="predicted"/>
<evidence type="ECO:0000313" key="7">
    <source>
        <dbReference type="Proteomes" id="UP000694548"/>
    </source>
</evidence>
<feature type="chain" id="PRO_5034104003" description="PLA2c domain-containing protein" evidence="4">
    <location>
        <begin position="25"/>
        <end position="512"/>
    </location>
</feature>
<dbReference type="GeneTree" id="ENSGT01030000234606"/>
<keyword evidence="3" id="KW-0442">Lipid degradation</keyword>
<dbReference type="InterPro" id="IPR016035">
    <property type="entry name" value="Acyl_Trfase/lysoPLipase"/>
</dbReference>
<evidence type="ECO:0000256" key="2">
    <source>
        <dbReference type="ARBA" id="ARBA00023098"/>
    </source>
</evidence>
<dbReference type="AlphaFoldDB" id="A0A8C6LQ04"/>
<dbReference type="PANTHER" id="PTHR10728">
    <property type="entry name" value="CYTOSOLIC PHOSPHOLIPASE A2"/>
    <property type="match status" value="1"/>
</dbReference>
<keyword evidence="1 3" id="KW-0378">Hydrolase</keyword>
<dbReference type="GO" id="GO:0005635">
    <property type="term" value="C:nuclear envelope"/>
    <property type="evidence" value="ECO:0007669"/>
    <property type="project" value="TreeGrafter"/>
</dbReference>
<keyword evidence="2 3" id="KW-0443">Lipid metabolism</keyword>
<reference evidence="6" key="1">
    <citation type="submission" date="2014-08" db="EMBL/GenBank/DDBJ databases">
        <authorList>
            <person name="Senf B."/>
            <person name="Petzold A."/>
            <person name="Downie B.R."/>
            <person name="Koch P."/>
            <person name="Platzer M."/>
        </authorList>
    </citation>
    <scope>NUCLEOTIDE SEQUENCE [LARGE SCALE GENOMIC DNA]</scope>
    <source>
        <strain evidence="6">GRZ</strain>
    </source>
</reference>
<dbReference type="PROSITE" id="PS51210">
    <property type="entry name" value="PLA2C"/>
    <property type="match status" value="1"/>
</dbReference>
<dbReference type="SUPFAM" id="SSF52151">
    <property type="entry name" value="FabD/lysophospholipase-like"/>
    <property type="match status" value="1"/>
</dbReference>
<keyword evidence="4" id="KW-0732">Signal</keyword>
<dbReference type="GO" id="GO:0005829">
    <property type="term" value="C:cytosol"/>
    <property type="evidence" value="ECO:0007669"/>
    <property type="project" value="TreeGrafter"/>
</dbReference>
<evidence type="ECO:0000256" key="4">
    <source>
        <dbReference type="SAM" id="SignalP"/>
    </source>
</evidence>
<dbReference type="Proteomes" id="UP000694548">
    <property type="component" value="Chromosome sgr16"/>
</dbReference>
<organism evidence="6 7">
    <name type="scientific">Nothobranchius furzeri</name>
    <name type="common">Turquoise killifish</name>
    <dbReference type="NCBI Taxonomy" id="105023"/>
    <lineage>
        <taxon>Eukaryota</taxon>
        <taxon>Metazoa</taxon>
        <taxon>Chordata</taxon>
        <taxon>Craniata</taxon>
        <taxon>Vertebrata</taxon>
        <taxon>Euteleostomi</taxon>
        <taxon>Actinopterygii</taxon>
        <taxon>Neopterygii</taxon>
        <taxon>Teleostei</taxon>
        <taxon>Neoteleostei</taxon>
        <taxon>Acanthomorphata</taxon>
        <taxon>Ovalentaria</taxon>
        <taxon>Atherinomorphae</taxon>
        <taxon>Cyprinodontiformes</taxon>
        <taxon>Nothobranchiidae</taxon>
        <taxon>Nothobranchius</taxon>
    </lineage>
</organism>
<dbReference type="GO" id="GO:0005544">
    <property type="term" value="F:calcium-dependent phospholipid binding"/>
    <property type="evidence" value="ECO:0007669"/>
    <property type="project" value="TreeGrafter"/>
</dbReference>
<dbReference type="PANTHER" id="PTHR10728:SF39">
    <property type="entry name" value="CYTOSOLIC PHOSPHOLIPASE A2 GAMMA"/>
    <property type="match status" value="1"/>
</dbReference>
<evidence type="ECO:0000256" key="1">
    <source>
        <dbReference type="ARBA" id="ARBA00022801"/>
    </source>
</evidence>
<dbReference type="Gene3D" id="3.40.1090.10">
    <property type="entry name" value="Cytosolic phospholipase A2 catalytic domain"/>
    <property type="match status" value="1"/>
</dbReference>
<reference evidence="6" key="2">
    <citation type="submission" date="2025-08" db="UniProtKB">
        <authorList>
            <consortium name="Ensembl"/>
        </authorList>
    </citation>
    <scope>IDENTIFICATION</scope>
</reference>